<keyword evidence="5" id="KW-1185">Reference proteome</keyword>
<gene>
    <name evidence="4" type="ORF">SAMN04488242_2822</name>
</gene>
<name>A0A1G9MZV9_9ACTN</name>
<protein>
    <submittedName>
        <fullName evidence="4">Phosphoglycerate dehydrogenase</fullName>
    </submittedName>
</protein>
<dbReference type="Proteomes" id="UP000199475">
    <property type="component" value="Unassembled WGS sequence"/>
</dbReference>
<evidence type="ECO:0000313" key="5">
    <source>
        <dbReference type="Proteomes" id="UP000199475"/>
    </source>
</evidence>
<accession>A0A1G9MZV9</accession>
<dbReference type="InterPro" id="IPR006140">
    <property type="entry name" value="D-isomer_DH_NAD-bd"/>
</dbReference>
<dbReference type="InterPro" id="IPR036291">
    <property type="entry name" value="NAD(P)-bd_dom_sf"/>
</dbReference>
<dbReference type="RefSeq" id="WP_093253490.1">
    <property type="nucleotide sequence ID" value="NZ_FNGP01000006.1"/>
</dbReference>
<organism evidence="4 5">
    <name type="scientific">Tessaracoccus oleiagri</name>
    <dbReference type="NCBI Taxonomy" id="686624"/>
    <lineage>
        <taxon>Bacteria</taxon>
        <taxon>Bacillati</taxon>
        <taxon>Actinomycetota</taxon>
        <taxon>Actinomycetes</taxon>
        <taxon>Propionibacteriales</taxon>
        <taxon>Propionibacteriaceae</taxon>
        <taxon>Tessaracoccus</taxon>
    </lineage>
</organism>
<evidence type="ECO:0000256" key="2">
    <source>
        <dbReference type="ARBA" id="ARBA00023027"/>
    </source>
</evidence>
<dbReference type="SUPFAM" id="SSF51735">
    <property type="entry name" value="NAD(P)-binding Rossmann-fold domains"/>
    <property type="match status" value="1"/>
</dbReference>
<dbReference type="SUPFAM" id="SSF52283">
    <property type="entry name" value="Formate/glycerate dehydrogenase catalytic domain-like"/>
    <property type="match status" value="1"/>
</dbReference>
<dbReference type="EMBL" id="FNGP01000006">
    <property type="protein sequence ID" value="SDL79155.1"/>
    <property type="molecule type" value="Genomic_DNA"/>
</dbReference>
<dbReference type="Pfam" id="PF02826">
    <property type="entry name" value="2-Hacid_dh_C"/>
    <property type="match status" value="1"/>
</dbReference>
<dbReference type="Gene3D" id="3.40.50.720">
    <property type="entry name" value="NAD(P)-binding Rossmann-like Domain"/>
    <property type="match status" value="2"/>
</dbReference>
<dbReference type="OrthoDB" id="4324715at2"/>
<proteinExistence type="predicted"/>
<dbReference type="GO" id="GO:0016491">
    <property type="term" value="F:oxidoreductase activity"/>
    <property type="evidence" value="ECO:0007669"/>
    <property type="project" value="UniProtKB-KW"/>
</dbReference>
<sequence length="309" mass="33035">MKVLVPNSFPLALDIDGEVVEYNIKEAIPEAHTDADVLVVWGNQPSQLKEVAAQLDRVRLVQTLMAGSDAVLAAGFRDEAVIASGVGMHDKTVTEHALALMLALVRKLPTLHEAKKEHRWAREIGGRQPLYTKPVTTLIDSNVLLWGFGSIAKALAPLLTALGANVKGAARSAGERAGYEVVAENALADELARTDILVMILPDTPETDKALNAERLAQLPEHAYVVNVGRGRTVDEDALLDALTRGTIAGAAIDVTRVEPLPAESPLWDAPNLIITPHAAGGRPIGAEALVQDQIRALEAGEELRNLAR</sequence>
<keyword evidence="2" id="KW-0520">NAD</keyword>
<evidence type="ECO:0000259" key="3">
    <source>
        <dbReference type="Pfam" id="PF02826"/>
    </source>
</evidence>
<evidence type="ECO:0000313" key="4">
    <source>
        <dbReference type="EMBL" id="SDL79155.1"/>
    </source>
</evidence>
<dbReference type="PANTHER" id="PTHR43333">
    <property type="entry name" value="2-HACID_DH_C DOMAIN-CONTAINING PROTEIN"/>
    <property type="match status" value="1"/>
</dbReference>
<evidence type="ECO:0000256" key="1">
    <source>
        <dbReference type="ARBA" id="ARBA00023002"/>
    </source>
</evidence>
<feature type="domain" description="D-isomer specific 2-hydroxyacid dehydrogenase NAD-binding" evidence="3">
    <location>
        <begin position="98"/>
        <end position="280"/>
    </location>
</feature>
<dbReference type="GO" id="GO:0051287">
    <property type="term" value="F:NAD binding"/>
    <property type="evidence" value="ECO:0007669"/>
    <property type="project" value="InterPro"/>
</dbReference>
<dbReference type="STRING" id="686624.SAMN04488242_2822"/>
<keyword evidence="1" id="KW-0560">Oxidoreductase</keyword>
<reference evidence="4 5" key="1">
    <citation type="submission" date="2016-10" db="EMBL/GenBank/DDBJ databases">
        <authorList>
            <person name="de Groot N.N."/>
        </authorList>
    </citation>
    <scope>NUCLEOTIDE SEQUENCE [LARGE SCALE GENOMIC DNA]</scope>
    <source>
        <strain evidence="4 5">CGMCC 1.9159</strain>
    </source>
</reference>
<dbReference type="PANTHER" id="PTHR43333:SF1">
    <property type="entry name" value="D-ISOMER SPECIFIC 2-HYDROXYACID DEHYDROGENASE NAD-BINDING DOMAIN-CONTAINING PROTEIN"/>
    <property type="match status" value="1"/>
</dbReference>
<dbReference type="AlphaFoldDB" id="A0A1G9MZV9"/>